<accession>A0A1X0Z478</accession>
<proteinExistence type="predicted"/>
<dbReference type="Proteomes" id="UP000193675">
    <property type="component" value="Unassembled WGS sequence"/>
</dbReference>
<reference evidence="1 2" key="1">
    <citation type="submission" date="2017-04" db="EMBL/GenBank/DDBJ databases">
        <title>Presence of VIM-2 positive Pseudomonas species in chickens and their surrounding environment.</title>
        <authorList>
            <person name="Zhang R."/>
        </authorList>
    </citation>
    <scope>NUCLEOTIDE SEQUENCE [LARGE SCALE GENOMIC DNA]</scope>
    <source>
        <strain evidence="1 2">DZ-C18</strain>
    </source>
</reference>
<gene>
    <name evidence="1" type="ORF">B7H17_06845</name>
</gene>
<dbReference type="AlphaFoldDB" id="A0A1X0Z478"/>
<name>A0A1X0Z478_PSEPU</name>
<protein>
    <submittedName>
        <fullName evidence="1">Uncharacterized protein</fullName>
    </submittedName>
</protein>
<dbReference type="EMBL" id="NBWC01000008">
    <property type="protein sequence ID" value="ORL66044.1"/>
    <property type="molecule type" value="Genomic_DNA"/>
</dbReference>
<evidence type="ECO:0000313" key="2">
    <source>
        <dbReference type="Proteomes" id="UP000193675"/>
    </source>
</evidence>
<comment type="caution">
    <text evidence="1">The sequence shown here is derived from an EMBL/GenBank/DDBJ whole genome shotgun (WGS) entry which is preliminary data.</text>
</comment>
<sequence length="625" mass="69249">MATLNVPKGMSAPTGHIVLSYLGIAEHRELVEEVMGDAFDRVDLFSKLEYNLGQILGNERRDKLRLSAQTAPAADLVNTIQQSFPVLASLFNAGAFSRQLAMPLLYLGALSERLVDTSARPSQNERVRIEMAITVLLLELPPYIPGLIFSTCPHIIKLFPDQVMQVNHLMVAARGPLDPNLPLSSQMSTEGFSTIVQELVAFNASSQPRTKQVMPRLLEMAEASALSLRNGENALSIAYGQFCEDLAVPRWKSLLEVLGKHAESMELQFDHKLFSRDLVGRSIEQPRGVSIEAITLLRGLIALNNTQLDADGFIQRADKKLAKARELEAQISGLSANLTASAMLKIASLAQAGSDEIMANREWFKAELEGLVPLVRGWQRFYEDWDRLLRKGPTGSNKQPTALSVVEVLPVAKPAELPGAEALQAQVADLQEALTAKNAENSEMRAELYSLRTFKENLSLPMHRPDPLELNMGLMRRIAARDGITPTDVLLYIETIAEGRVVILDSAWKSVKDASTFQHTERMLEVLDAMVFPYYESLMAGNPDATARMILGSSYSANESETVSTNRRLRGLREFEYQEKVYFFERHLKAGSGTGLEGMRIHFDIIDKKVVIAYAGPHLECATTN</sequence>
<evidence type="ECO:0000313" key="1">
    <source>
        <dbReference type="EMBL" id="ORL66044.1"/>
    </source>
</evidence>
<organism evidence="1 2">
    <name type="scientific">Pseudomonas putida</name>
    <name type="common">Arthrobacter siderocapsulatus</name>
    <dbReference type="NCBI Taxonomy" id="303"/>
    <lineage>
        <taxon>Bacteria</taxon>
        <taxon>Pseudomonadati</taxon>
        <taxon>Pseudomonadota</taxon>
        <taxon>Gammaproteobacteria</taxon>
        <taxon>Pseudomonadales</taxon>
        <taxon>Pseudomonadaceae</taxon>
        <taxon>Pseudomonas</taxon>
    </lineage>
</organism>